<dbReference type="AlphaFoldDB" id="A0A1D8N477"/>
<organism evidence="2 3">
    <name type="scientific">Yarrowia lipolytica</name>
    <name type="common">Candida lipolytica</name>
    <dbReference type="NCBI Taxonomy" id="4952"/>
    <lineage>
        <taxon>Eukaryota</taxon>
        <taxon>Fungi</taxon>
        <taxon>Dikarya</taxon>
        <taxon>Ascomycota</taxon>
        <taxon>Saccharomycotina</taxon>
        <taxon>Dipodascomycetes</taxon>
        <taxon>Dipodascales</taxon>
        <taxon>Dipodascales incertae sedis</taxon>
        <taxon>Yarrowia</taxon>
    </lineage>
</organism>
<feature type="compositionally biased region" description="Basic and acidic residues" evidence="1">
    <location>
        <begin position="23"/>
        <end position="45"/>
    </location>
</feature>
<dbReference type="KEGG" id="yli:90949340"/>
<accession>A0A1D8N477</accession>
<gene>
    <name evidence="2" type="ORF">YALI1_A09149g</name>
</gene>
<evidence type="ECO:0000256" key="1">
    <source>
        <dbReference type="SAM" id="MobiDB-lite"/>
    </source>
</evidence>
<name>A0A1D8N477_YARLL</name>
<dbReference type="VEuPathDB" id="FungiDB:YALI1_A09149g"/>
<feature type="region of interest" description="Disordered" evidence="1">
    <location>
        <begin position="23"/>
        <end position="48"/>
    </location>
</feature>
<dbReference type="GeneID" id="90949340"/>
<proteinExistence type="predicted"/>
<evidence type="ECO:0000313" key="2">
    <source>
        <dbReference type="EMBL" id="AOW00442.1"/>
    </source>
</evidence>
<sequence length="99" mass="11778">MSEDTKLRMKMERELELRRSNLDELKSRLNEQDAERHESQNERSKQTSPKASVLLLVDRDWLILAAIMLLDVGSLMSYELTKGIWWPLVQWSWPAQPYF</sequence>
<reference evidence="2 3" key="1">
    <citation type="journal article" date="2016" name="PLoS ONE">
        <title>Sequence Assembly of Yarrowia lipolytica Strain W29/CLIB89 Shows Transposable Element Diversity.</title>
        <authorList>
            <person name="Magnan C."/>
            <person name="Yu J."/>
            <person name="Chang I."/>
            <person name="Jahn E."/>
            <person name="Kanomata Y."/>
            <person name="Wu J."/>
            <person name="Zeller M."/>
            <person name="Oakes M."/>
            <person name="Baldi P."/>
            <person name="Sandmeyer S."/>
        </authorList>
    </citation>
    <scope>NUCLEOTIDE SEQUENCE [LARGE SCALE GENOMIC DNA]</scope>
    <source>
        <strain evidence="3">CLIB89(W29)</strain>
    </source>
</reference>
<dbReference type="Proteomes" id="UP000182444">
    <property type="component" value="Chromosome 1A"/>
</dbReference>
<protein>
    <submittedName>
        <fullName evidence="2">Uncharacterized protein</fullName>
    </submittedName>
</protein>
<evidence type="ECO:0000313" key="3">
    <source>
        <dbReference type="Proteomes" id="UP000182444"/>
    </source>
</evidence>
<dbReference type="EMBL" id="CP017553">
    <property type="protein sequence ID" value="AOW00442.1"/>
    <property type="molecule type" value="Genomic_DNA"/>
</dbReference>
<dbReference type="RefSeq" id="XP_065950083.2">
    <property type="nucleotide sequence ID" value="XM_066094011.2"/>
</dbReference>